<evidence type="ECO:0000313" key="3">
    <source>
        <dbReference type="EMBL" id="CAF1015956.1"/>
    </source>
</evidence>
<sequence length="123" mass="13888">FLIFVIVILKLKTPQTRLVPTTEIKSLRQRQTTPRASDTGSFNSYRNFSPSAETTVNSLSPRPTPFQVKKSPSFRDDQMAPSGFGRQTVNDSVVNTSANLYDSSCLRRREEPRARRGFSSDDE</sequence>
<comment type="caution">
    <text evidence="3">The sequence shown here is derived from an EMBL/GenBank/DDBJ whole genome shotgun (WGS) entry which is preliminary data.</text>
</comment>
<dbReference type="Proteomes" id="UP000663879">
    <property type="component" value="Unassembled WGS sequence"/>
</dbReference>
<dbReference type="AlphaFoldDB" id="A0A814HWG5"/>
<feature type="compositionally biased region" description="Polar residues" evidence="1">
    <location>
        <begin position="29"/>
        <end position="61"/>
    </location>
</feature>
<feature type="signal peptide" evidence="2">
    <location>
        <begin position="1"/>
        <end position="18"/>
    </location>
</feature>
<proteinExistence type="predicted"/>
<evidence type="ECO:0000256" key="2">
    <source>
        <dbReference type="SAM" id="SignalP"/>
    </source>
</evidence>
<feature type="compositionally biased region" description="Polar residues" evidence="1">
    <location>
        <begin position="85"/>
        <end position="102"/>
    </location>
</feature>
<evidence type="ECO:0000256" key="1">
    <source>
        <dbReference type="SAM" id="MobiDB-lite"/>
    </source>
</evidence>
<reference evidence="3" key="1">
    <citation type="submission" date="2021-02" db="EMBL/GenBank/DDBJ databases">
        <authorList>
            <person name="Nowell W R."/>
        </authorList>
    </citation>
    <scope>NUCLEOTIDE SEQUENCE</scope>
    <source>
        <strain evidence="3">Ploen Becks lab</strain>
    </source>
</reference>
<keyword evidence="2" id="KW-0732">Signal</keyword>
<protein>
    <submittedName>
        <fullName evidence="3">Uncharacterized protein</fullName>
    </submittedName>
</protein>
<keyword evidence="4" id="KW-1185">Reference proteome</keyword>
<feature type="region of interest" description="Disordered" evidence="1">
    <location>
        <begin position="25"/>
        <end position="123"/>
    </location>
</feature>
<dbReference type="EMBL" id="CAJNOC010004281">
    <property type="protein sequence ID" value="CAF1015956.1"/>
    <property type="molecule type" value="Genomic_DNA"/>
</dbReference>
<feature type="non-terminal residue" evidence="3">
    <location>
        <position position="1"/>
    </location>
</feature>
<name>A0A814HWG5_9BILA</name>
<accession>A0A814HWG5</accession>
<feature type="chain" id="PRO_5032526644" evidence="2">
    <location>
        <begin position="19"/>
        <end position="123"/>
    </location>
</feature>
<gene>
    <name evidence="3" type="ORF">OXX778_LOCUS17131</name>
</gene>
<feature type="compositionally biased region" description="Basic and acidic residues" evidence="1">
    <location>
        <begin position="105"/>
        <end position="114"/>
    </location>
</feature>
<organism evidence="3 4">
    <name type="scientific">Brachionus calyciflorus</name>
    <dbReference type="NCBI Taxonomy" id="104777"/>
    <lineage>
        <taxon>Eukaryota</taxon>
        <taxon>Metazoa</taxon>
        <taxon>Spiralia</taxon>
        <taxon>Gnathifera</taxon>
        <taxon>Rotifera</taxon>
        <taxon>Eurotatoria</taxon>
        <taxon>Monogononta</taxon>
        <taxon>Pseudotrocha</taxon>
        <taxon>Ploima</taxon>
        <taxon>Brachionidae</taxon>
        <taxon>Brachionus</taxon>
    </lineage>
</organism>
<evidence type="ECO:0000313" key="4">
    <source>
        <dbReference type="Proteomes" id="UP000663879"/>
    </source>
</evidence>